<evidence type="ECO:0000313" key="3">
    <source>
        <dbReference type="Proteomes" id="UP000272400"/>
    </source>
</evidence>
<dbReference type="Proteomes" id="UP000272400">
    <property type="component" value="Unassembled WGS sequence"/>
</dbReference>
<reference evidence="2 3" key="1">
    <citation type="submission" date="2018-11" db="EMBL/GenBank/DDBJ databases">
        <title>Sequencing the genomes of 1000 actinobacteria strains.</title>
        <authorList>
            <person name="Klenk H.-P."/>
        </authorList>
    </citation>
    <scope>NUCLEOTIDE SEQUENCE [LARGE SCALE GENOMIC DNA]</scope>
    <source>
        <strain evidence="2 3">DSM 44254</strain>
    </source>
</reference>
<sequence>MSDNRCVTSLHPAASRRSRTPAADTACVQAVEPALEAAKETAKPSEVGEHLGWAVEGDRVVTHYFACTDSGYRGWRWAVTVTRASRAKNITISETALMPGDEAIMPPPWVPWLERLRPGDMGPGDLLPTAEDDARLAPGFTEADEVDGDVEAQWELGLGRARVLSAEGRDQAAERWYEGTAGPAAPIAAAAPAPCSTCGFFIPLSGELRLLFGVCANAYVPDDGRVVAADHGCGGHSEAVHVPSAAEAPPLILDELSFDSMPNFTPGAETALAVAAAQVAEDEDEPAEPEAADAPPAAAERDGDG</sequence>
<evidence type="ECO:0000313" key="2">
    <source>
        <dbReference type="EMBL" id="ROO91273.1"/>
    </source>
</evidence>
<dbReference type="EMBL" id="RJKE01000001">
    <property type="protein sequence ID" value="ROO91273.1"/>
    <property type="molecule type" value="Genomic_DNA"/>
</dbReference>
<dbReference type="InterPro" id="IPR021391">
    <property type="entry name" value="DUF3027"/>
</dbReference>
<keyword evidence="3" id="KW-1185">Reference proteome</keyword>
<evidence type="ECO:0000256" key="1">
    <source>
        <dbReference type="SAM" id="MobiDB-lite"/>
    </source>
</evidence>
<organism evidence="2 3">
    <name type="scientific">Actinocorallia herbida</name>
    <dbReference type="NCBI Taxonomy" id="58109"/>
    <lineage>
        <taxon>Bacteria</taxon>
        <taxon>Bacillati</taxon>
        <taxon>Actinomycetota</taxon>
        <taxon>Actinomycetes</taxon>
        <taxon>Streptosporangiales</taxon>
        <taxon>Thermomonosporaceae</taxon>
        <taxon>Actinocorallia</taxon>
    </lineage>
</organism>
<name>A0A3N1DCM9_9ACTN</name>
<proteinExistence type="predicted"/>
<feature type="compositionally biased region" description="Acidic residues" evidence="1">
    <location>
        <begin position="280"/>
        <end position="291"/>
    </location>
</feature>
<gene>
    <name evidence="2" type="ORF">EDD29_9026</name>
</gene>
<dbReference type="OrthoDB" id="3210158at2"/>
<dbReference type="Pfam" id="PF11228">
    <property type="entry name" value="DUF3027"/>
    <property type="match status" value="1"/>
</dbReference>
<dbReference type="AlphaFoldDB" id="A0A3N1DCM9"/>
<accession>A0A3N1DCM9</accession>
<feature type="region of interest" description="Disordered" evidence="1">
    <location>
        <begin position="1"/>
        <end position="22"/>
    </location>
</feature>
<comment type="caution">
    <text evidence="2">The sequence shown here is derived from an EMBL/GenBank/DDBJ whole genome shotgun (WGS) entry which is preliminary data.</text>
</comment>
<feature type="region of interest" description="Disordered" evidence="1">
    <location>
        <begin position="276"/>
        <end position="305"/>
    </location>
</feature>
<protein>
    <submittedName>
        <fullName evidence="2">DUF3027 family protein</fullName>
    </submittedName>
</protein>